<organism evidence="1">
    <name type="scientific">Cuerna arida</name>
    <dbReference type="NCBI Taxonomy" id="1464854"/>
    <lineage>
        <taxon>Eukaryota</taxon>
        <taxon>Metazoa</taxon>
        <taxon>Ecdysozoa</taxon>
        <taxon>Arthropoda</taxon>
        <taxon>Hexapoda</taxon>
        <taxon>Insecta</taxon>
        <taxon>Pterygota</taxon>
        <taxon>Neoptera</taxon>
        <taxon>Paraneoptera</taxon>
        <taxon>Hemiptera</taxon>
        <taxon>Auchenorrhyncha</taxon>
        <taxon>Membracoidea</taxon>
        <taxon>Cicadellidae</taxon>
        <taxon>Cicadellinae</taxon>
        <taxon>Proconiini</taxon>
        <taxon>Cuerna</taxon>
    </lineage>
</organism>
<reference evidence="1" key="1">
    <citation type="submission" date="2015-11" db="EMBL/GenBank/DDBJ databases">
        <title>De novo transcriptome assembly of four potential Pierce s Disease insect vectors from Arizona vineyards.</title>
        <authorList>
            <person name="Tassone E.E."/>
        </authorList>
    </citation>
    <scope>NUCLEOTIDE SEQUENCE</scope>
</reference>
<gene>
    <name evidence="1" type="ORF">g.49851</name>
</gene>
<name>A0A1B6G8B4_9HEMI</name>
<proteinExistence type="predicted"/>
<sequence length="100" mass="11678">RILVIQKKAIRILAGLGAIDSCRQIFKKYKILTVPALYILETVLYIINQDSLRNQDVHNYNTRHMRNYNIPLHRTSAFAEKPSYAGLKMFNTLPEEMKNK</sequence>
<dbReference type="AlphaFoldDB" id="A0A1B6G8B4"/>
<accession>A0A1B6G8B4</accession>
<dbReference type="EMBL" id="GECZ01011084">
    <property type="protein sequence ID" value="JAS58685.1"/>
    <property type="molecule type" value="Transcribed_RNA"/>
</dbReference>
<feature type="non-terminal residue" evidence="1">
    <location>
        <position position="1"/>
    </location>
</feature>
<evidence type="ECO:0000313" key="1">
    <source>
        <dbReference type="EMBL" id="JAS58685.1"/>
    </source>
</evidence>
<protein>
    <submittedName>
        <fullName evidence="1">Uncharacterized protein</fullName>
    </submittedName>
</protein>